<reference evidence="1 3" key="1">
    <citation type="journal article" date="2011" name="Nature">
        <title>The Medicago genome provides insight into the evolution of rhizobial symbioses.</title>
        <authorList>
            <person name="Young N.D."/>
            <person name="Debelle F."/>
            <person name="Oldroyd G.E."/>
            <person name="Geurts R."/>
            <person name="Cannon S.B."/>
            <person name="Udvardi M.K."/>
            <person name="Benedito V.A."/>
            <person name="Mayer K.F."/>
            <person name="Gouzy J."/>
            <person name="Schoof H."/>
            <person name="Van de Peer Y."/>
            <person name="Proost S."/>
            <person name="Cook D.R."/>
            <person name="Meyers B.C."/>
            <person name="Spannagl M."/>
            <person name="Cheung F."/>
            <person name="De Mita S."/>
            <person name="Krishnakumar V."/>
            <person name="Gundlach H."/>
            <person name="Zhou S."/>
            <person name="Mudge J."/>
            <person name="Bharti A.K."/>
            <person name="Murray J.D."/>
            <person name="Naoumkina M.A."/>
            <person name="Rosen B."/>
            <person name="Silverstein K.A."/>
            <person name="Tang H."/>
            <person name="Rombauts S."/>
            <person name="Zhao P.X."/>
            <person name="Zhou P."/>
            <person name="Barbe V."/>
            <person name="Bardou P."/>
            <person name="Bechner M."/>
            <person name="Bellec A."/>
            <person name="Berger A."/>
            <person name="Berges H."/>
            <person name="Bidwell S."/>
            <person name="Bisseling T."/>
            <person name="Choisne N."/>
            <person name="Couloux A."/>
            <person name="Denny R."/>
            <person name="Deshpande S."/>
            <person name="Dai X."/>
            <person name="Doyle J.J."/>
            <person name="Dudez A.M."/>
            <person name="Farmer A.D."/>
            <person name="Fouteau S."/>
            <person name="Franken C."/>
            <person name="Gibelin C."/>
            <person name="Gish J."/>
            <person name="Goldstein S."/>
            <person name="Gonzalez A.J."/>
            <person name="Green P.J."/>
            <person name="Hallab A."/>
            <person name="Hartog M."/>
            <person name="Hua A."/>
            <person name="Humphray S.J."/>
            <person name="Jeong D.H."/>
            <person name="Jing Y."/>
            <person name="Jocker A."/>
            <person name="Kenton S.M."/>
            <person name="Kim D.J."/>
            <person name="Klee K."/>
            <person name="Lai H."/>
            <person name="Lang C."/>
            <person name="Lin S."/>
            <person name="Macmil S.L."/>
            <person name="Magdelenat G."/>
            <person name="Matthews L."/>
            <person name="McCorrison J."/>
            <person name="Monaghan E.L."/>
            <person name="Mun J.H."/>
            <person name="Najar F.Z."/>
            <person name="Nicholson C."/>
            <person name="Noirot C."/>
            <person name="O'Bleness M."/>
            <person name="Paule C.R."/>
            <person name="Poulain J."/>
            <person name="Prion F."/>
            <person name="Qin B."/>
            <person name="Qu C."/>
            <person name="Retzel E.F."/>
            <person name="Riddle C."/>
            <person name="Sallet E."/>
            <person name="Samain S."/>
            <person name="Samson N."/>
            <person name="Sanders I."/>
            <person name="Saurat O."/>
            <person name="Scarpelli C."/>
            <person name="Schiex T."/>
            <person name="Segurens B."/>
            <person name="Severin A.J."/>
            <person name="Sherrier D.J."/>
            <person name="Shi R."/>
            <person name="Sims S."/>
            <person name="Singer S.R."/>
            <person name="Sinharoy S."/>
            <person name="Sterck L."/>
            <person name="Viollet A."/>
            <person name="Wang B.B."/>
            <person name="Wang K."/>
            <person name="Wang M."/>
            <person name="Wang X."/>
            <person name="Warfsmann J."/>
            <person name="Weissenbach J."/>
            <person name="White D.D."/>
            <person name="White J.D."/>
            <person name="Wiley G.B."/>
            <person name="Wincker P."/>
            <person name="Xing Y."/>
            <person name="Yang L."/>
            <person name="Yao Z."/>
            <person name="Ying F."/>
            <person name="Zhai J."/>
            <person name="Zhou L."/>
            <person name="Zuber A."/>
            <person name="Denarie J."/>
            <person name="Dixon R.A."/>
            <person name="May G.D."/>
            <person name="Schwartz D.C."/>
            <person name="Rogers J."/>
            <person name="Quetier F."/>
            <person name="Town C.D."/>
            <person name="Roe B.A."/>
        </authorList>
    </citation>
    <scope>NUCLEOTIDE SEQUENCE [LARGE SCALE GENOMIC DNA]</scope>
    <source>
        <strain evidence="1">A17</strain>
        <strain evidence="2 3">cv. Jemalong A17</strain>
    </source>
</reference>
<protein>
    <submittedName>
        <fullName evidence="1 2">Uncharacterized protein</fullName>
    </submittedName>
</protein>
<evidence type="ECO:0000313" key="1">
    <source>
        <dbReference type="EMBL" id="KEH22332.1"/>
    </source>
</evidence>
<accession>A0A072TY29</accession>
<dbReference type="AlphaFoldDB" id="A0A072TY29"/>
<dbReference type="Proteomes" id="UP000002051">
    <property type="component" value="Unassembled WGS sequence"/>
</dbReference>
<dbReference type="HOGENOM" id="CLU_2007332_0_0_1"/>
<dbReference type="GO" id="GO:0000373">
    <property type="term" value="P:Group II intron splicing"/>
    <property type="evidence" value="ECO:0007669"/>
    <property type="project" value="InterPro"/>
</dbReference>
<dbReference type="EMBL" id="CM001223">
    <property type="protein sequence ID" value="KEH22332.1"/>
    <property type="molecule type" value="Genomic_DNA"/>
</dbReference>
<proteinExistence type="predicted"/>
<name>A0A072TY29_MEDTR</name>
<reference evidence="2" key="3">
    <citation type="submission" date="2015-04" db="UniProtKB">
        <authorList>
            <consortium name="EnsemblPlants"/>
        </authorList>
    </citation>
    <scope>IDENTIFICATION</scope>
    <source>
        <strain evidence="2">cv. Jemalong A17</strain>
    </source>
</reference>
<dbReference type="PANTHER" id="PTHR46247">
    <property type="entry name" value="CRS2-ASSOCIATED FACTOR 1, CHLOROPLASTIC"/>
    <property type="match status" value="1"/>
</dbReference>
<dbReference type="InterPro" id="IPR044599">
    <property type="entry name" value="CAF1P_plant"/>
</dbReference>
<evidence type="ECO:0000313" key="3">
    <source>
        <dbReference type="Proteomes" id="UP000002051"/>
    </source>
</evidence>
<organism evidence="1 3">
    <name type="scientific">Medicago truncatula</name>
    <name type="common">Barrel medic</name>
    <name type="synonym">Medicago tribuloides</name>
    <dbReference type="NCBI Taxonomy" id="3880"/>
    <lineage>
        <taxon>Eukaryota</taxon>
        <taxon>Viridiplantae</taxon>
        <taxon>Streptophyta</taxon>
        <taxon>Embryophyta</taxon>
        <taxon>Tracheophyta</taxon>
        <taxon>Spermatophyta</taxon>
        <taxon>Magnoliopsida</taxon>
        <taxon>eudicotyledons</taxon>
        <taxon>Gunneridae</taxon>
        <taxon>Pentapetalae</taxon>
        <taxon>rosids</taxon>
        <taxon>fabids</taxon>
        <taxon>Fabales</taxon>
        <taxon>Fabaceae</taxon>
        <taxon>Papilionoideae</taxon>
        <taxon>50 kb inversion clade</taxon>
        <taxon>NPAAA clade</taxon>
        <taxon>Hologalegina</taxon>
        <taxon>IRL clade</taxon>
        <taxon>Trifolieae</taxon>
        <taxon>Medicago</taxon>
    </lineage>
</organism>
<dbReference type="STRING" id="3880.A0A072TY29"/>
<sequence>MFLIFEKKNRFLQAANADLKWKFWRKKFPKLQIKERQLVLEAGLAVILSAREIFKNGVYIMLVKDAGDAFGRSRFVKIDCKGLDPGDYKKLGSKHKNDFACVKVLIWEFYGYWFAKICVIHGVF</sequence>
<dbReference type="EnsemblPlants" id="KEH22332">
    <property type="protein sequence ID" value="KEH22332"/>
    <property type="gene ID" value="MTR_7g039560"/>
</dbReference>
<gene>
    <name evidence="1" type="ordered locus">MTR_7g039560</name>
</gene>
<keyword evidence="3" id="KW-1185">Reference proteome</keyword>
<reference evidence="1 3" key="2">
    <citation type="journal article" date="2014" name="BMC Genomics">
        <title>An improved genome release (version Mt4.0) for the model legume Medicago truncatula.</title>
        <authorList>
            <person name="Tang H."/>
            <person name="Krishnakumar V."/>
            <person name="Bidwell S."/>
            <person name="Rosen B."/>
            <person name="Chan A."/>
            <person name="Zhou S."/>
            <person name="Gentzbittel L."/>
            <person name="Childs K.L."/>
            <person name="Yandell M."/>
            <person name="Gundlach H."/>
            <person name="Mayer K.F."/>
            <person name="Schwartz D.C."/>
            <person name="Town C.D."/>
        </authorList>
    </citation>
    <scope>GENOME REANNOTATION</scope>
    <source>
        <strain evidence="1">A17</strain>
        <strain evidence="2 3">cv. Jemalong A17</strain>
    </source>
</reference>
<dbReference type="PANTHER" id="PTHR46247:SF3">
    <property type="entry name" value="CRS2-ASSOCIATED FACTOR 2, CHLOROPLASTIC"/>
    <property type="match status" value="1"/>
</dbReference>
<evidence type="ECO:0000313" key="2">
    <source>
        <dbReference type="EnsemblPlants" id="KEH22332"/>
    </source>
</evidence>